<comment type="similarity">
    <text evidence="5">Belongs to the SAT4 family.</text>
</comment>
<feature type="transmembrane region" description="Helical" evidence="7">
    <location>
        <begin position="104"/>
        <end position="126"/>
    </location>
</feature>
<dbReference type="InterPro" id="IPR052337">
    <property type="entry name" value="SAT4-like"/>
</dbReference>
<dbReference type="PANTHER" id="PTHR33048:SF123">
    <property type="entry name" value="INTEGRAL MEMBRANE PROTEIN"/>
    <property type="match status" value="1"/>
</dbReference>
<dbReference type="PANTHER" id="PTHR33048">
    <property type="entry name" value="PTH11-LIKE INTEGRAL MEMBRANE PROTEIN (AFU_ORTHOLOGUE AFUA_5G11245)"/>
    <property type="match status" value="1"/>
</dbReference>
<dbReference type="GO" id="GO:0016020">
    <property type="term" value="C:membrane"/>
    <property type="evidence" value="ECO:0007669"/>
    <property type="project" value="UniProtKB-SubCell"/>
</dbReference>
<gene>
    <name evidence="9" type="ORF">B0I36DRAFT_313201</name>
</gene>
<accession>A0A9P9BRN8</accession>
<feature type="transmembrane region" description="Helical" evidence="7">
    <location>
        <begin position="133"/>
        <end position="155"/>
    </location>
</feature>
<evidence type="ECO:0000256" key="1">
    <source>
        <dbReference type="ARBA" id="ARBA00004141"/>
    </source>
</evidence>
<dbReference type="Proteomes" id="UP000756346">
    <property type="component" value="Unassembled WGS sequence"/>
</dbReference>
<feature type="transmembrane region" description="Helical" evidence="7">
    <location>
        <begin position="55"/>
        <end position="76"/>
    </location>
</feature>
<dbReference type="InterPro" id="IPR049326">
    <property type="entry name" value="Rhodopsin_dom_fungi"/>
</dbReference>
<organism evidence="9 10">
    <name type="scientific">Microdochium trichocladiopsis</name>
    <dbReference type="NCBI Taxonomy" id="1682393"/>
    <lineage>
        <taxon>Eukaryota</taxon>
        <taxon>Fungi</taxon>
        <taxon>Dikarya</taxon>
        <taxon>Ascomycota</taxon>
        <taxon>Pezizomycotina</taxon>
        <taxon>Sordariomycetes</taxon>
        <taxon>Xylariomycetidae</taxon>
        <taxon>Xylariales</taxon>
        <taxon>Microdochiaceae</taxon>
        <taxon>Microdochium</taxon>
    </lineage>
</organism>
<feature type="compositionally biased region" description="Polar residues" evidence="6">
    <location>
        <begin position="332"/>
        <end position="343"/>
    </location>
</feature>
<feature type="compositionally biased region" description="Polar residues" evidence="6">
    <location>
        <begin position="351"/>
        <end position="361"/>
    </location>
</feature>
<reference evidence="9" key="1">
    <citation type="journal article" date="2021" name="Nat. Commun.">
        <title>Genetic determinants of endophytism in the Arabidopsis root mycobiome.</title>
        <authorList>
            <person name="Mesny F."/>
            <person name="Miyauchi S."/>
            <person name="Thiergart T."/>
            <person name="Pickel B."/>
            <person name="Atanasova L."/>
            <person name="Karlsson M."/>
            <person name="Huettel B."/>
            <person name="Barry K.W."/>
            <person name="Haridas S."/>
            <person name="Chen C."/>
            <person name="Bauer D."/>
            <person name="Andreopoulos W."/>
            <person name="Pangilinan J."/>
            <person name="LaButti K."/>
            <person name="Riley R."/>
            <person name="Lipzen A."/>
            <person name="Clum A."/>
            <person name="Drula E."/>
            <person name="Henrissat B."/>
            <person name="Kohler A."/>
            <person name="Grigoriev I.V."/>
            <person name="Martin F.M."/>
            <person name="Hacquard S."/>
        </authorList>
    </citation>
    <scope>NUCLEOTIDE SEQUENCE</scope>
    <source>
        <strain evidence="9">MPI-CAGE-CH-0230</strain>
    </source>
</reference>
<comment type="caution">
    <text evidence="9">The sequence shown here is derived from an EMBL/GenBank/DDBJ whole genome shotgun (WGS) entry which is preliminary data.</text>
</comment>
<keyword evidence="3 7" id="KW-1133">Transmembrane helix</keyword>
<feature type="domain" description="Rhodopsin" evidence="8">
    <location>
        <begin position="39"/>
        <end position="279"/>
    </location>
</feature>
<keyword evidence="2 7" id="KW-0812">Transmembrane</keyword>
<keyword evidence="4 7" id="KW-0472">Membrane</keyword>
<dbReference type="OrthoDB" id="5022096at2759"/>
<feature type="transmembrane region" description="Helical" evidence="7">
    <location>
        <begin position="218"/>
        <end position="237"/>
    </location>
</feature>
<dbReference type="EMBL" id="JAGTJQ010000002">
    <property type="protein sequence ID" value="KAH7037045.1"/>
    <property type="molecule type" value="Genomic_DNA"/>
</dbReference>
<dbReference type="AlphaFoldDB" id="A0A9P9BRN8"/>
<evidence type="ECO:0000313" key="10">
    <source>
        <dbReference type="Proteomes" id="UP000756346"/>
    </source>
</evidence>
<feature type="compositionally biased region" description="Low complexity" evidence="6">
    <location>
        <begin position="291"/>
        <end position="307"/>
    </location>
</feature>
<evidence type="ECO:0000256" key="7">
    <source>
        <dbReference type="SAM" id="Phobius"/>
    </source>
</evidence>
<feature type="transmembrane region" description="Helical" evidence="7">
    <location>
        <begin position="20"/>
        <end position="43"/>
    </location>
</feature>
<evidence type="ECO:0000256" key="5">
    <source>
        <dbReference type="ARBA" id="ARBA00038359"/>
    </source>
</evidence>
<protein>
    <recommendedName>
        <fullName evidence="8">Rhodopsin domain-containing protein</fullName>
    </recommendedName>
</protein>
<evidence type="ECO:0000256" key="2">
    <source>
        <dbReference type="ARBA" id="ARBA00022692"/>
    </source>
</evidence>
<comment type="subcellular location">
    <subcellularLocation>
        <location evidence="1">Membrane</location>
        <topology evidence="1">Multi-pass membrane protein</topology>
    </subcellularLocation>
</comment>
<evidence type="ECO:0000313" key="9">
    <source>
        <dbReference type="EMBL" id="KAH7037045.1"/>
    </source>
</evidence>
<evidence type="ECO:0000256" key="3">
    <source>
        <dbReference type="ARBA" id="ARBA00022989"/>
    </source>
</evidence>
<evidence type="ECO:0000256" key="6">
    <source>
        <dbReference type="SAM" id="MobiDB-lite"/>
    </source>
</evidence>
<sequence length="412" mass="44937">MALPIPKPQPPVPGRENNHVEIMGIAGFMTGFAVLVVSLRLWVRRFVLKTFGWDDWFIALAMLHTIGVLVCFIGTVNNGGGHHWYDLGVPEEWESMKHWQYAQVTVNITGVSIVKISVCLALLRFLKGKWYQLFLKVMIGFIVIFTIASEAPLLFECRPMYNSWAFIREPGACISNEAFVLVANINGAINIVTDATLVLLPIPTIAMLKVNVRTKASLIGVLCIGFFATGTAIVRAITGNKPIQLTDGSFTLRFYLWNSAELNAGLVAASIPPLRPLLSGWLEGTARRFRSTGAGSSSAGRSRPGALGYAGAGGLDSRPTKHGYQKQKEEQSIQLSESKQWSGKNGGRSGTGTTVMISSRSAYGLEDNSSEEGILPQQQQQQQQHGGEPAKRSSGLKGITKQTEITVHESRH</sequence>
<dbReference type="GeneID" id="70182141"/>
<dbReference type="RefSeq" id="XP_046016166.1">
    <property type="nucleotide sequence ID" value="XM_046152595.1"/>
</dbReference>
<feature type="region of interest" description="Disordered" evidence="6">
    <location>
        <begin position="291"/>
        <end position="412"/>
    </location>
</feature>
<keyword evidence="10" id="KW-1185">Reference proteome</keyword>
<proteinExistence type="inferred from homology"/>
<dbReference type="Pfam" id="PF20684">
    <property type="entry name" value="Fung_rhodopsin"/>
    <property type="match status" value="1"/>
</dbReference>
<evidence type="ECO:0000259" key="8">
    <source>
        <dbReference type="Pfam" id="PF20684"/>
    </source>
</evidence>
<evidence type="ECO:0000256" key="4">
    <source>
        <dbReference type="ARBA" id="ARBA00023136"/>
    </source>
</evidence>
<feature type="transmembrane region" description="Helical" evidence="7">
    <location>
        <begin position="187"/>
        <end position="206"/>
    </location>
</feature>
<name>A0A9P9BRN8_9PEZI</name>